<protein>
    <submittedName>
        <fullName evidence="1">Uncharacterized protein</fullName>
    </submittedName>
</protein>
<dbReference type="Proteomes" id="UP000263928">
    <property type="component" value="Unassembled WGS sequence"/>
</dbReference>
<gene>
    <name evidence="1" type="ORF">PROPAUS_2634</name>
</gene>
<keyword evidence="2" id="KW-1185">Reference proteome</keyword>
<proteinExistence type="predicted"/>
<reference evidence="2" key="1">
    <citation type="submission" date="2018-08" db="EMBL/GenBank/DDBJ databases">
        <authorList>
            <person name="Hornung B."/>
        </authorList>
    </citation>
    <scope>NUCLEOTIDE SEQUENCE [LARGE SCALE GENOMIC DNA]</scope>
</reference>
<dbReference type="EMBL" id="UNQJ01000033">
    <property type="protein sequence ID" value="SYZ34614.1"/>
    <property type="molecule type" value="Genomic_DNA"/>
</dbReference>
<accession>A0A383SB12</accession>
<evidence type="ECO:0000313" key="2">
    <source>
        <dbReference type="Proteomes" id="UP000263928"/>
    </source>
</evidence>
<organism evidence="1 2">
    <name type="scientific">Propionibacterium australiense</name>
    <dbReference type="NCBI Taxonomy" id="119981"/>
    <lineage>
        <taxon>Bacteria</taxon>
        <taxon>Bacillati</taxon>
        <taxon>Actinomycetota</taxon>
        <taxon>Actinomycetes</taxon>
        <taxon>Propionibacteriales</taxon>
        <taxon>Propionibacteriaceae</taxon>
        <taxon>Propionibacterium</taxon>
    </lineage>
</organism>
<sequence>MSDGTYYWRYDAVEYLKHYPIRIPEEAIKHFESKNWRPLKLDFKSEEFKKLEKALDLVYKPRRKG</sequence>
<evidence type="ECO:0000313" key="1">
    <source>
        <dbReference type="EMBL" id="SYZ34614.1"/>
    </source>
</evidence>
<dbReference type="AlphaFoldDB" id="A0A383SB12"/>
<name>A0A383SB12_9ACTN</name>